<organism evidence="2 3">
    <name type="scientific">Trichostrongylus colubriformis</name>
    <name type="common">Black scour worm</name>
    <dbReference type="NCBI Taxonomy" id="6319"/>
    <lineage>
        <taxon>Eukaryota</taxon>
        <taxon>Metazoa</taxon>
        <taxon>Ecdysozoa</taxon>
        <taxon>Nematoda</taxon>
        <taxon>Chromadorea</taxon>
        <taxon>Rhabditida</taxon>
        <taxon>Rhabditina</taxon>
        <taxon>Rhabditomorpha</taxon>
        <taxon>Strongyloidea</taxon>
        <taxon>Trichostrongylidae</taxon>
        <taxon>Trichostrongylus</taxon>
    </lineage>
</organism>
<protein>
    <submittedName>
        <fullName evidence="2">Uncharacterized protein</fullName>
    </submittedName>
</protein>
<feature type="region of interest" description="Disordered" evidence="1">
    <location>
        <begin position="39"/>
        <end position="168"/>
    </location>
</feature>
<reference evidence="2 3" key="1">
    <citation type="submission" date="2019-10" db="EMBL/GenBank/DDBJ databases">
        <title>Assembly and Annotation for the nematode Trichostrongylus colubriformis.</title>
        <authorList>
            <person name="Martin J."/>
        </authorList>
    </citation>
    <scope>NUCLEOTIDE SEQUENCE [LARGE SCALE GENOMIC DNA]</scope>
    <source>
        <strain evidence="2">G859</strain>
        <tissue evidence="2">Whole worm</tissue>
    </source>
</reference>
<evidence type="ECO:0000313" key="3">
    <source>
        <dbReference type="Proteomes" id="UP001331761"/>
    </source>
</evidence>
<comment type="caution">
    <text evidence="2">The sequence shown here is derived from an EMBL/GenBank/DDBJ whole genome shotgun (WGS) entry which is preliminary data.</text>
</comment>
<accession>A0AAN8FVD8</accession>
<feature type="compositionally biased region" description="Basic and acidic residues" evidence="1">
    <location>
        <begin position="96"/>
        <end position="107"/>
    </location>
</feature>
<feature type="compositionally biased region" description="Low complexity" evidence="1">
    <location>
        <begin position="129"/>
        <end position="142"/>
    </location>
</feature>
<proteinExistence type="predicted"/>
<dbReference type="EMBL" id="WIXE01010304">
    <property type="protein sequence ID" value="KAK5977680.1"/>
    <property type="molecule type" value="Genomic_DNA"/>
</dbReference>
<sequence>MNSCDDALRGVVRNIPIHVQGPEKKTTDTFVAEPVNYGTLNGGPFRRRLSESGGSDLLPVPREVRRAMSSGRLSPTDTTTHPKNSTSQPLLTSDDDERRSLRSDVTPHRTLVIPSSIPGGKTIEIPLGSVSLTSSRQDLSSSRNDRDRSPKPESQMEKLTQRLKNLGE</sequence>
<name>A0AAN8FVD8_TRICO</name>
<evidence type="ECO:0000256" key="1">
    <source>
        <dbReference type="SAM" id="MobiDB-lite"/>
    </source>
</evidence>
<keyword evidence="3" id="KW-1185">Reference proteome</keyword>
<dbReference type="Proteomes" id="UP001331761">
    <property type="component" value="Unassembled WGS sequence"/>
</dbReference>
<feature type="compositionally biased region" description="Polar residues" evidence="1">
    <location>
        <begin position="71"/>
        <end position="89"/>
    </location>
</feature>
<dbReference type="AlphaFoldDB" id="A0AAN8FVD8"/>
<evidence type="ECO:0000313" key="2">
    <source>
        <dbReference type="EMBL" id="KAK5977680.1"/>
    </source>
</evidence>
<gene>
    <name evidence="2" type="ORF">GCK32_011212</name>
</gene>
<feature type="compositionally biased region" description="Basic and acidic residues" evidence="1">
    <location>
        <begin position="143"/>
        <end position="168"/>
    </location>
</feature>